<dbReference type="GO" id="GO:0005524">
    <property type="term" value="F:ATP binding"/>
    <property type="evidence" value="ECO:0007669"/>
    <property type="project" value="UniProtKB-KW"/>
</dbReference>
<reference evidence="18 19" key="1">
    <citation type="journal article" date="2005" name="Arch. Microbiol.">
        <title>The genome sequence of an anaerobic aromatic-degrading denitrifying bacterium, strain EbN1.</title>
        <authorList>
            <person name="Rabus R."/>
            <person name="Kube M."/>
            <person name="Heider J."/>
            <person name="Beck A."/>
            <person name="Heitmann K."/>
            <person name="Widdel F."/>
            <person name="Reinhardt R."/>
        </authorList>
    </citation>
    <scope>NUCLEOTIDE SEQUENCE [LARGE SCALE GENOMIC DNA]</scope>
    <source>
        <strain evidence="18 19">EbN1</strain>
    </source>
</reference>
<evidence type="ECO:0000256" key="13">
    <source>
        <dbReference type="ARBA" id="ARBA00023012"/>
    </source>
</evidence>
<keyword evidence="4" id="KW-1003">Cell membrane</keyword>
<evidence type="ECO:0000256" key="1">
    <source>
        <dbReference type="ARBA" id="ARBA00000085"/>
    </source>
</evidence>
<evidence type="ECO:0000313" key="19">
    <source>
        <dbReference type="Proteomes" id="UP000006552"/>
    </source>
</evidence>
<keyword evidence="13" id="KW-0902">Two-component regulatory system</keyword>
<keyword evidence="19" id="KW-1185">Reference proteome</keyword>
<organism evidence="18 19">
    <name type="scientific">Aromatoleum aromaticum (strain DSM 19018 / LMG 30748 / EbN1)</name>
    <name type="common">Azoarcus sp. (strain EbN1)</name>
    <dbReference type="NCBI Taxonomy" id="76114"/>
    <lineage>
        <taxon>Bacteria</taxon>
        <taxon>Pseudomonadati</taxon>
        <taxon>Pseudomonadota</taxon>
        <taxon>Betaproteobacteria</taxon>
        <taxon>Rhodocyclales</taxon>
        <taxon>Rhodocyclaceae</taxon>
        <taxon>Aromatoleum</taxon>
    </lineage>
</organism>
<keyword evidence="6" id="KW-0597">Phosphoprotein</keyword>
<dbReference type="InterPro" id="IPR003661">
    <property type="entry name" value="HisK_dim/P_dom"/>
</dbReference>
<dbReference type="InterPro" id="IPR036097">
    <property type="entry name" value="HisK_dim/P_sf"/>
</dbReference>
<dbReference type="PRINTS" id="PR00344">
    <property type="entry name" value="BCTRLSENSOR"/>
</dbReference>
<dbReference type="InterPro" id="IPR004358">
    <property type="entry name" value="Sig_transdc_His_kin-like_C"/>
</dbReference>
<dbReference type="Gene3D" id="1.10.287.130">
    <property type="match status" value="1"/>
</dbReference>
<dbReference type="CDD" id="cd00082">
    <property type="entry name" value="HisKA"/>
    <property type="match status" value="1"/>
</dbReference>
<evidence type="ECO:0000256" key="7">
    <source>
        <dbReference type="ARBA" id="ARBA00022679"/>
    </source>
</evidence>
<evidence type="ECO:0000256" key="14">
    <source>
        <dbReference type="ARBA" id="ARBA00023136"/>
    </source>
</evidence>
<dbReference type="CDD" id="cd06225">
    <property type="entry name" value="HAMP"/>
    <property type="match status" value="1"/>
</dbReference>
<dbReference type="SUPFAM" id="SSF47384">
    <property type="entry name" value="Homodimeric domain of signal transducing histidine kinase"/>
    <property type="match status" value="1"/>
</dbReference>
<dbReference type="Pfam" id="PF00672">
    <property type="entry name" value="HAMP"/>
    <property type="match status" value="1"/>
</dbReference>
<dbReference type="HOGENOM" id="CLU_000445_89_27_4"/>
<dbReference type="SUPFAM" id="SSF55874">
    <property type="entry name" value="ATPase domain of HSP90 chaperone/DNA topoisomerase II/histidine kinase"/>
    <property type="match status" value="1"/>
</dbReference>
<dbReference type="AlphaFoldDB" id="Q5NYM7"/>
<dbReference type="InterPro" id="IPR003594">
    <property type="entry name" value="HATPase_dom"/>
</dbReference>
<sequence>MYSFPMIQKLQARADHPPRPAGWTGIRETLSEAVNDLPPRTLLWQTFLLIALLLTLALVAWSQIFRHFEDPVRARDLAQMATSVVNLTRTALINADVERRTELLIDLAALEGIRIYPAEPSDELLPLPDSRAMRLLTEEIRRQLGAHTRFASRWKTLDGFWISFRLHPEDKEDFWVMLPSERLQQTEAIEWLTWGGGALLVALLGAYLIVSRISVPLRNLARSARVVGSGRTPPHLPETGPQEIAAVAKAFNQMAGDLARTDADRALILAGVSHDLRTPLARLRLGVEMSGAPETEVAAMVADVEEMDRIIGQFLDFGRGEPQEPMEALDLAGLVRDLVEPYRLRGIDIRTDLPGKLVLPARSLSLRRGLANLIDNAIRYAGENHPIDIKVNSAEGEATIEVADRGPGIPESEIERMRHPFTRLENARSNTKGAGLGLAIVERIIRSHNGRLDLGRRLGGGLLAILHLPLEKRRLGTRMRGPEQDDATA</sequence>
<dbReference type="SMART" id="SM00388">
    <property type="entry name" value="HisKA"/>
    <property type="match status" value="1"/>
</dbReference>
<feature type="transmembrane region" description="Helical" evidence="15">
    <location>
        <begin position="191"/>
        <end position="210"/>
    </location>
</feature>
<evidence type="ECO:0000256" key="10">
    <source>
        <dbReference type="ARBA" id="ARBA00022777"/>
    </source>
</evidence>
<feature type="domain" description="HAMP" evidence="17">
    <location>
        <begin position="211"/>
        <end position="263"/>
    </location>
</feature>
<evidence type="ECO:0000256" key="8">
    <source>
        <dbReference type="ARBA" id="ARBA00022692"/>
    </source>
</evidence>
<dbReference type="SUPFAM" id="SSF158472">
    <property type="entry name" value="HAMP domain-like"/>
    <property type="match status" value="1"/>
</dbReference>
<accession>Q5NYM7</accession>
<dbReference type="InterPro" id="IPR050980">
    <property type="entry name" value="2C_sensor_his_kinase"/>
</dbReference>
<keyword evidence="7" id="KW-0808">Transferase</keyword>
<comment type="catalytic activity">
    <reaction evidence="1">
        <text>ATP + protein L-histidine = ADP + protein N-phospho-L-histidine.</text>
        <dbReference type="EC" id="2.7.13.3"/>
    </reaction>
</comment>
<proteinExistence type="predicted"/>
<dbReference type="STRING" id="76114.ebA6498"/>
<dbReference type="Proteomes" id="UP000006552">
    <property type="component" value="Chromosome"/>
</dbReference>
<dbReference type="PANTHER" id="PTHR44936:SF5">
    <property type="entry name" value="SENSOR HISTIDINE KINASE ENVZ"/>
    <property type="match status" value="1"/>
</dbReference>
<keyword evidence="14 15" id="KW-0472">Membrane</keyword>
<evidence type="ECO:0000256" key="15">
    <source>
        <dbReference type="SAM" id="Phobius"/>
    </source>
</evidence>
<dbReference type="Pfam" id="PF16524">
    <property type="entry name" value="RisS_PPD"/>
    <property type="match status" value="1"/>
</dbReference>
<evidence type="ECO:0000256" key="12">
    <source>
        <dbReference type="ARBA" id="ARBA00022989"/>
    </source>
</evidence>
<dbReference type="GO" id="GO:0005886">
    <property type="term" value="C:plasma membrane"/>
    <property type="evidence" value="ECO:0007669"/>
    <property type="project" value="UniProtKB-SubCell"/>
</dbReference>
<protein>
    <recommendedName>
        <fullName evidence="3">histidine kinase</fullName>
        <ecNumber evidence="3">2.7.13.3</ecNumber>
    </recommendedName>
</protein>
<keyword evidence="11" id="KW-0067">ATP-binding</keyword>
<keyword evidence="9" id="KW-0547">Nucleotide-binding</keyword>
<dbReference type="EMBL" id="CR555306">
    <property type="protein sequence ID" value="CAI09837.1"/>
    <property type="molecule type" value="Genomic_DNA"/>
</dbReference>
<dbReference type="Pfam" id="PF02518">
    <property type="entry name" value="HATPase_c"/>
    <property type="match status" value="1"/>
</dbReference>
<gene>
    <name evidence="18" type="ORF">ebA6498</name>
</gene>
<dbReference type="CDD" id="cd00075">
    <property type="entry name" value="HATPase"/>
    <property type="match status" value="1"/>
</dbReference>
<dbReference type="Gene3D" id="3.30.450.300">
    <property type="entry name" value="Sensor histidine kinase RisS, periplasmic domain"/>
    <property type="match status" value="1"/>
</dbReference>
<evidence type="ECO:0000256" key="4">
    <source>
        <dbReference type="ARBA" id="ARBA00022475"/>
    </source>
</evidence>
<evidence type="ECO:0000256" key="3">
    <source>
        <dbReference type="ARBA" id="ARBA00012438"/>
    </source>
</evidence>
<dbReference type="PANTHER" id="PTHR44936">
    <property type="entry name" value="SENSOR PROTEIN CREC"/>
    <property type="match status" value="1"/>
</dbReference>
<feature type="domain" description="Histidine kinase" evidence="16">
    <location>
        <begin position="271"/>
        <end position="472"/>
    </location>
</feature>
<dbReference type="RefSeq" id="WP_011239490.1">
    <property type="nucleotide sequence ID" value="NC_006513.1"/>
</dbReference>
<dbReference type="InterPro" id="IPR032408">
    <property type="entry name" value="RisS_PPD"/>
</dbReference>
<keyword evidence="5" id="KW-0997">Cell inner membrane</keyword>
<dbReference type="PROSITE" id="PS50109">
    <property type="entry name" value="HIS_KIN"/>
    <property type="match status" value="1"/>
</dbReference>
<dbReference type="Gene3D" id="3.30.565.10">
    <property type="entry name" value="Histidine kinase-like ATPase, C-terminal domain"/>
    <property type="match status" value="1"/>
</dbReference>
<dbReference type="EC" id="2.7.13.3" evidence="3"/>
<evidence type="ECO:0000256" key="11">
    <source>
        <dbReference type="ARBA" id="ARBA00022840"/>
    </source>
</evidence>
<keyword evidence="12 15" id="KW-1133">Transmembrane helix</keyword>
<dbReference type="PROSITE" id="PS50885">
    <property type="entry name" value="HAMP"/>
    <property type="match status" value="1"/>
</dbReference>
<dbReference type="eggNOG" id="COG2205">
    <property type="taxonomic scope" value="Bacteria"/>
</dbReference>
<dbReference type="InterPro" id="IPR036890">
    <property type="entry name" value="HATPase_C_sf"/>
</dbReference>
<dbReference type="GO" id="GO:0000155">
    <property type="term" value="F:phosphorelay sensor kinase activity"/>
    <property type="evidence" value="ECO:0007669"/>
    <property type="project" value="InterPro"/>
</dbReference>
<feature type="transmembrane region" description="Helical" evidence="15">
    <location>
        <begin position="42"/>
        <end position="65"/>
    </location>
</feature>
<evidence type="ECO:0000256" key="5">
    <source>
        <dbReference type="ARBA" id="ARBA00022519"/>
    </source>
</evidence>
<comment type="subcellular location">
    <subcellularLocation>
        <location evidence="2">Cell inner membrane</location>
        <topology evidence="2">Multi-pass membrane protein</topology>
    </subcellularLocation>
</comment>
<keyword evidence="8 15" id="KW-0812">Transmembrane</keyword>
<dbReference type="SMART" id="SM00304">
    <property type="entry name" value="HAMP"/>
    <property type="match status" value="1"/>
</dbReference>
<keyword evidence="10 18" id="KW-0418">Kinase</keyword>
<evidence type="ECO:0000256" key="6">
    <source>
        <dbReference type="ARBA" id="ARBA00022553"/>
    </source>
</evidence>
<evidence type="ECO:0000313" key="18">
    <source>
        <dbReference type="EMBL" id="CAI09837.1"/>
    </source>
</evidence>
<dbReference type="KEGG" id="eba:ebA6498"/>
<evidence type="ECO:0000256" key="2">
    <source>
        <dbReference type="ARBA" id="ARBA00004429"/>
    </source>
</evidence>
<name>Q5NYM7_AROAE</name>
<dbReference type="InterPro" id="IPR005467">
    <property type="entry name" value="His_kinase_dom"/>
</dbReference>
<dbReference type="SMART" id="SM00387">
    <property type="entry name" value="HATPase_c"/>
    <property type="match status" value="1"/>
</dbReference>
<evidence type="ECO:0000259" key="16">
    <source>
        <dbReference type="PROSITE" id="PS50109"/>
    </source>
</evidence>
<evidence type="ECO:0000259" key="17">
    <source>
        <dbReference type="PROSITE" id="PS50885"/>
    </source>
</evidence>
<evidence type="ECO:0000256" key="9">
    <source>
        <dbReference type="ARBA" id="ARBA00022741"/>
    </source>
</evidence>
<dbReference type="Pfam" id="PF00512">
    <property type="entry name" value="HisKA"/>
    <property type="match status" value="1"/>
</dbReference>
<dbReference type="InterPro" id="IPR003660">
    <property type="entry name" value="HAMP_dom"/>
</dbReference>
<dbReference type="InterPro" id="IPR038421">
    <property type="entry name" value="RisS_PPD_sf"/>
</dbReference>